<evidence type="ECO:0000259" key="1">
    <source>
        <dbReference type="Pfam" id="PF07603"/>
    </source>
</evidence>
<proteinExistence type="predicted"/>
<dbReference type="InterPro" id="IPR011460">
    <property type="entry name" value="Lcl_C"/>
</dbReference>
<feature type="domain" description="Lcl C-terminal" evidence="1">
    <location>
        <begin position="196"/>
        <end position="296"/>
    </location>
</feature>
<protein>
    <recommendedName>
        <fullName evidence="1">Lcl C-terminal domain-containing protein</fullName>
    </recommendedName>
</protein>
<comment type="caution">
    <text evidence="2">The sequence shown here is derived from an EMBL/GenBank/DDBJ whole genome shotgun (WGS) entry which is preliminary data.</text>
</comment>
<dbReference type="Pfam" id="PF07603">
    <property type="entry name" value="Lcl_C"/>
    <property type="match status" value="1"/>
</dbReference>
<gene>
    <name evidence="2" type="ORF">VT99_10523</name>
</gene>
<evidence type="ECO:0000313" key="2">
    <source>
        <dbReference type="EMBL" id="RWX48826.1"/>
    </source>
</evidence>
<accession>A0A3S3UF89</accession>
<organism evidence="2 3">
    <name type="scientific">Candidatus Electrothrix marina</name>
    <dbReference type="NCBI Taxonomy" id="1859130"/>
    <lineage>
        <taxon>Bacteria</taxon>
        <taxon>Pseudomonadati</taxon>
        <taxon>Thermodesulfobacteriota</taxon>
        <taxon>Desulfobulbia</taxon>
        <taxon>Desulfobulbales</taxon>
        <taxon>Desulfobulbaceae</taxon>
        <taxon>Candidatus Electrothrix</taxon>
    </lineage>
</organism>
<evidence type="ECO:0000313" key="3">
    <source>
        <dbReference type="Proteomes" id="UP000286862"/>
    </source>
</evidence>
<dbReference type="NCBIfam" id="NF045682">
    <property type="entry name" value="DVU0772_fam"/>
    <property type="match status" value="1"/>
</dbReference>
<dbReference type="EMBL" id="MTKQ01000052">
    <property type="protein sequence ID" value="RWX48826.1"/>
    <property type="molecule type" value="Genomic_DNA"/>
</dbReference>
<name>A0A3S3UF89_9BACT</name>
<dbReference type="Proteomes" id="UP000286862">
    <property type="component" value="Unassembled WGS sequence"/>
</dbReference>
<dbReference type="AlphaFoldDB" id="A0A3S3UF89"/>
<dbReference type="InterPro" id="IPR059223">
    <property type="entry name" value="DVU0772-like"/>
</dbReference>
<sequence length="311" mass="35386">MSRVKLSATTVVTIDWDMTPDLAFCTFSAKGLREELISTRERTCYFFIDNWGDEPKLCLMERGVRYVHILAEITAPKEIVLDCIHRQGAKASTRDNFPVDDILKEWLLDEVTDREESPYLRLTIASRPEAEDMGEPLPSAGDIEFSSEKALLPWEPRELSEEQVEMLIKDGNFYDVRLHPQGDFANALTDSGDGLTVLDQGTGLFWQRAGLDICSIRTMKARIEELNRAGFAGFDDWRMPSLEEAMSLMEPTANAKGMHLHPCFSKEQPFIFTNARRNPTGYWFVDYAQGKTYWSSGTVPGGFCRLCRKSR</sequence>
<reference evidence="2 3" key="1">
    <citation type="submission" date="2017-01" db="EMBL/GenBank/DDBJ databases">
        <title>The cable genome- insights into the physiology and evolution of filamentous bacteria capable of sulfide oxidation via long distance electron transfer.</title>
        <authorList>
            <person name="Schreiber L."/>
            <person name="Bjerg J.T."/>
            <person name="Boggild A."/>
            <person name="Van De Vossenberg J."/>
            <person name="Meysman F."/>
            <person name="Nielsen L.P."/>
            <person name="Schramm A."/>
            <person name="Kjeldsen K.U."/>
        </authorList>
    </citation>
    <scope>NUCLEOTIDE SEQUENCE [LARGE SCALE GENOMIC DNA]</scope>
    <source>
        <strain evidence="2">A2</strain>
    </source>
</reference>